<evidence type="ECO:0000259" key="8">
    <source>
        <dbReference type="PROSITE" id="PS51211"/>
    </source>
</evidence>
<protein>
    <recommendedName>
        <fullName evidence="8">Vitellogenin domain-containing protein</fullName>
    </recommendedName>
</protein>
<proteinExistence type="predicted"/>
<evidence type="ECO:0000256" key="6">
    <source>
        <dbReference type="SAM" id="MobiDB-lite"/>
    </source>
</evidence>
<evidence type="ECO:0000256" key="3">
    <source>
        <dbReference type="ARBA" id="ARBA00023157"/>
    </source>
</evidence>
<evidence type="ECO:0000256" key="7">
    <source>
        <dbReference type="SAM" id="SignalP"/>
    </source>
</evidence>
<dbReference type="InterPro" id="IPR001747">
    <property type="entry name" value="Vitellogenin_N"/>
</dbReference>
<evidence type="ECO:0000313" key="9">
    <source>
        <dbReference type="EMBL" id="VVD06007.1"/>
    </source>
</evidence>
<evidence type="ECO:0000256" key="4">
    <source>
        <dbReference type="ARBA" id="ARBA00023180"/>
    </source>
</evidence>
<dbReference type="SMART" id="SM00638">
    <property type="entry name" value="LPD_N"/>
    <property type="match status" value="1"/>
</dbReference>
<dbReference type="GO" id="GO:0005319">
    <property type="term" value="F:lipid transporter activity"/>
    <property type="evidence" value="ECO:0007669"/>
    <property type="project" value="InterPro"/>
</dbReference>
<keyword evidence="10" id="KW-1185">Reference proteome</keyword>
<dbReference type="SUPFAM" id="SSF48431">
    <property type="entry name" value="Lipovitellin-phosvitin complex, superhelical domain"/>
    <property type="match status" value="1"/>
</dbReference>
<dbReference type="InterPro" id="IPR015816">
    <property type="entry name" value="Vitellinogen_b-sht_N"/>
</dbReference>
<dbReference type="EMBL" id="FZQP02007058">
    <property type="protein sequence ID" value="VVD06007.1"/>
    <property type="molecule type" value="Genomic_DNA"/>
</dbReference>
<feature type="chain" id="PRO_5022695724" description="Vitellogenin domain-containing protein" evidence="7">
    <location>
        <begin position="16"/>
        <end position="1496"/>
    </location>
</feature>
<name>A0A5E4R8I7_9NEOP</name>
<dbReference type="Proteomes" id="UP000324832">
    <property type="component" value="Unassembled WGS sequence"/>
</dbReference>
<feature type="signal peptide" evidence="7">
    <location>
        <begin position="1"/>
        <end position="15"/>
    </location>
</feature>
<dbReference type="SUPFAM" id="SSF56968">
    <property type="entry name" value="Lipovitellin-phosvitin complex, beta-sheet shell regions"/>
    <property type="match status" value="2"/>
</dbReference>
<gene>
    <name evidence="9" type="ORF">LSINAPIS_LOCUS15443</name>
</gene>
<feature type="domain" description="Vitellogenin" evidence="8">
    <location>
        <begin position="31"/>
        <end position="807"/>
    </location>
</feature>
<evidence type="ECO:0000256" key="1">
    <source>
        <dbReference type="ARBA" id="ARBA00022729"/>
    </source>
</evidence>
<keyword evidence="1 7" id="KW-0732">Signal</keyword>
<dbReference type="Gene3D" id="2.20.80.10">
    <property type="entry name" value="Lipovitellin-phosvitin complex, chain A, domain 4"/>
    <property type="match status" value="1"/>
</dbReference>
<dbReference type="PROSITE" id="PS51211">
    <property type="entry name" value="VITELLOGENIN"/>
    <property type="match status" value="1"/>
</dbReference>
<accession>A0A5E4R8I7</accession>
<dbReference type="Pfam" id="PF09172">
    <property type="entry name" value="Vit_open_b-sht"/>
    <property type="match status" value="1"/>
</dbReference>
<evidence type="ECO:0000256" key="2">
    <source>
        <dbReference type="ARBA" id="ARBA00022761"/>
    </source>
</evidence>
<keyword evidence="2" id="KW-0758">Storage protein</keyword>
<dbReference type="Pfam" id="PF01347">
    <property type="entry name" value="Vitellogenin_N"/>
    <property type="match status" value="1"/>
</dbReference>
<dbReference type="FunFam" id="1.25.10.20:FF:000003">
    <property type="entry name" value="Vitellogenin C"/>
    <property type="match status" value="1"/>
</dbReference>
<organism evidence="9 10">
    <name type="scientific">Leptidea sinapis</name>
    <dbReference type="NCBI Taxonomy" id="189913"/>
    <lineage>
        <taxon>Eukaryota</taxon>
        <taxon>Metazoa</taxon>
        <taxon>Ecdysozoa</taxon>
        <taxon>Arthropoda</taxon>
        <taxon>Hexapoda</taxon>
        <taxon>Insecta</taxon>
        <taxon>Pterygota</taxon>
        <taxon>Neoptera</taxon>
        <taxon>Endopterygota</taxon>
        <taxon>Lepidoptera</taxon>
        <taxon>Glossata</taxon>
        <taxon>Ditrysia</taxon>
        <taxon>Papilionoidea</taxon>
        <taxon>Pieridae</taxon>
        <taxon>Dismorphiinae</taxon>
        <taxon>Leptidea</taxon>
    </lineage>
</organism>
<dbReference type="Gene3D" id="1.25.10.20">
    <property type="entry name" value="Vitellinogen, superhelical"/>
    <property type="match status" value="1"/>
</dbReference>
<feature type="compositionally biased region" description="Low complexity" evidence="6">
    <location>
        <begin position="383"/>
        <end position="395"/>
    </location>
</feature>
<dbReference type="PANTHER" id="PTHR23345:SF15">
    <property type="entry name" value="VITELLOGENIN 1-RELATED"/>
    <property type="match status" value="1"/>
</dbReference>
<dbReference type="InterPro" id="IPR015819">
    <property type="entry name" value="Lipid_transp_b-sht_shell"/>
</dbReference>
<evidence type="ECO:0000256" key="5">
    <source>
        <dbReference type="PROSITE-ProRule" id="PRU00557"/>
    </source>
</evidence>
<dbReference type="Gene3D" id="2.30.230.10">
    <property type="entry name" value="Lipovitellin, beta-sheet shell regions, chain A"/>
    <property type="match status" value="1"/>
</dbReference>
<dbReference type="InterPro" id="IPR050733">
    <property type="entry name" value="Vitellogenin/Apolipophorin"/>
</dbReference>
<dbReference type="InterPro" id="IPR015255">
    <property type="entry name" value="Vitellinogen_open_b-sht"/>
</dbReference>
<feature type="compositionally biased region" description="Basic and acidic residues" evidence="6">
    <location>
        <begin position="339"/>
        <end position="351"/>
    </location>
</feature>
<dbReference type="GO" id="GO:0045735">
    <property type="term" value="F:nutrient reservoir activity"/>
    <property type="evidence" value="ECO:0007669"/>
    <property type="project" value="UniProtKB-KW"/>
</dbReference>
<keyword evidence="4" id="KW-0325">Glycoprotein</keyword>
<dbReference type="SMART" id="SM01169">
    <property type="entry name" value="DUF1943"/>
    <property type="match status" value="1"/>
</dbReference>
<sequence length="1496" mass="168463">MKVLVLAVLIVAVSSGRLDTQANNPQTQFPWQVGKLYKYEVLSHTLANLPEGASTGSFYKGQFVIRVKAPGRLQARFENPTHATVHQNLHKNDLPEDNSFQPVANLDKPFEIIVDGGRVSALNFPAALSLANENLLKGLIGSLQIDLSPHRNIHSPRDTYDSAIQQGQFRKMETDVTGDCETLYTVSPVASEWRRELPKYKNDEEPFEITKSKSYGHCHHRVDYHFGVPESAEWTGTAHNAKEDQLIKRSTVSRFLVGKNGPIYSAKTTSTVNVNPHMYGEQQAEVHSEINLKLVEHQADNQPEWEQPEGGRAIQNLLYSLSSKQVTIDETSSSTSSESQERTTISEEQPSRVRRSSKSQSKQVNVAITKNIIRGHSQEHDSSQSSSSSSDSASAFVNDDIPKESEPAYAALYMSPQPRVDKKQNPMNAQKLLQELAQQLQNPSNMPKADFLSKFNILVRIVASMSYSQLVQTSRSIEIAKSHADEVKNDMWMIYRDAVTQAGTLPAFQMIRTWIQEKKIEGEEAAEVVAVLSRTLRYPTKDAMTQFFNLALSPEVKQQSNLNTTALLAATKFIHMGQVDNRTAHRYYPTHMYGRFSDKNDGFVLNEILPRLSQELRQSVEQGDSHKAQVYTKAIGNLGHREILQVFAPYLEGKVPVSTFLRAQMIESLRTLASEKDRYVRAVLYSILRNTAEPYEVRVAAILNILIGHPTGAMMQALADMTKTDPSIEVRAAIKSAIENAADLKHPRFFELARSAQAVRGMLTKERFGKQNSKIASLPQYEDNDDVGTLGVLSTIGAEDSVLPKFLRFNWLDRVGSWNRESAISGTVSSWQTVTQFVKEFLYKDKRQSKTGAEHKYSADKIAEIFNIQYQKEPAEASLYVNFMNQQRFFAFSEEDLKQMPEKLFDVMMDLNSGMQKHYTKVINKDQVYIMFPVASGMPFIYRFKKPAVIHMLSKSKGQFNPSNGKLYGSMNRDISFVYAENHDGSVGFLDTISSEYASVGVVGKLQLYIPLNINVDIKSGEVKVQLSPINSEQDSNILHYSIWPYSANQKKDTLVTISQDPTTKLINRNEKASSVDYRFGQQMGTQFQVNGYSYSNDFRNVINLFQSRDLLSHVLTPFNLRDVSQTHFNLRYLGKQSNSKGVTVIAAYDALYNQKLEGEMPSVASDVADASPNSQARRDELVKRVVTGIKSARAYVLDISAQFQTPQKLEYVFTSVVGQSDIDPKTQYAVFAGRNSAQHGNTQINAVGKLVRPKSANLNYAQALKNDIKMTLEADIRSGQKDNIHIQANAERTQKYVEALQQQPSSQKCLEDSAKNNYYQPACQSMIIYAQVPDSYKLSATYNLNPSAKNIAFQVYRIMRVVAPSQSAENPQKALPDGKLEMTFDWSHLAQYAGMALSSRYGELNVRNIHVSPATSHLMSVYQPIGPMERVLNYYTRNQYQPHCSVDGSKIRTFSGRQYNYALSRNWHLVMYNKADNSDDLVVLARRPNRETART</sequence>
<reference evidence="9 10" key="1">
    <citation type="submission" date="2017-07" db="EMBL/GenBank/DDBJ databases">
        <authorList>
            <person name="Talla V."/>
            <person name="Backstrom N."/>
        </authorList>
    </citation>
    <scope>NUCLEOTIDE SEQUENCE [LARGE SCALE GENOMIC DNA]</scope>
</reference>
<evidence type="ECO:0000313" key="10">
    <source>
        <dbReference type="Proteomes" id="UP000324832"/>
    </source>
</evidence>
<dbReference type="PANTHER" id="PTHR23345">
    <property type="entry name" value="VITELLOGENIN-RELATED"/>
    <property type="match status" value="1"/>
</dbReference>
<feature type="compositionally biased region" description="Low complexity" evidence="6">
    <location>
        <begin position="328"/>
        <end position="338"/>
    </location>
</feature>
<dbReference type="InterPro" id="IPR011030">
    <property type="entry name" value="Lipovitellin_superhlx_dom"/>
</dbReference>
<comment type="caution">
    <text evidence="5">Lacks conserved residue(s) required for the propagation of feature annotation.</text>
</comment>
<keyword evidence="3" id="KW-1015">Disulfide bond</keyword>
<feature type="region of interest" description="Disordered" evidence="6">
    <location>
        <begin position="328"/>
        <end position="398"/>
    </location>
</feature>